<keyword evidence="3" id="KW-1185">Reference proteome</keyword>
<dbReference type="RefSeq" id="WP_167073844.1">
    <property type="nucleotide sequence ID" value="NZ_JAAOZC010000006.1"/>
</dbReference>
<dbReference type="SUPFAM" id="SSF53795">
    <property type="entry name" value="PEP carboxykinase-like"/>
    <property type="match status" value="1"/>
</dbReference>
<proteinExistence type="predicted"/>
<dbReference type="CDD" id="cd01918">
    <property type="entry name" value="HprK_C"/>
    <property type="match status" value="1"/>
</dbReference>
<name>A0ABX0TWM8_9SPHN</name>
<keyword evidence="2" id="KW-0808">Transferase</keyword>
<protein>
    <submittedName>
        <fullName evidence="2">Serine kinase of HPr protein (Carbohydrate metabolism regulator)</fullName>
    </submittedName>
</protein>
<dbReference type="GO" id="GO:0016301">
    <property type="term" value="F:kinase activity"/>
    <property type="evidence" value="ECO:0007669"/>
    <property type="project" value="UniProtKB-KW"/>
</dbReference>
<keyword evidence="2" id="KW-0418">Kinase</keyword>
<evidence type="ECO:0000313" key="3">
    <source>
        <dbReference type="Proteomes" id="UP000727456"/>
    </source>
</evidence>
<dbReference type="Proteomes" id="UP000727456">
    <property type="component" value="Unassembled WGS sequence"/>
</dbReference>
<evidence type="ECO:0000259" key="1">
    <source>
        <dbReference type="Pfam" id="PF07475"/>
    </source>
</evidence>
<evidence type="ECO:0000313" key="2">
    <source>
        <dbReference type="EMBL" id="NIJ08817.1"/>
    </source>
</evidence>
<accession>A0ABX0TWM8</accession>
<gene>
    <name evidence="2" type="ORF">FHS31_002441</name>
</gene>
<comment type="caution">
    <text evidence="2">The sequence shown here is derived from an EMBL/GenBank/DDBJ whole genome shotgun (WGS) entry which is preliminary data.</text>
</comment>
<feature type="domain" description="HPr kinase/phosphorylase C-terminal" evidence="1">
    <location>
        <begin position="3"/>
        <end position="90"/>
    </location>
</feature>
<dbReference type="EMBL" id="JAAOZC010000006">
    <property type="protein sequence ID" value="NIJ08817.1"/>
    <property type="molecule type" value="Genomic_DNA"/>
</dbReference>
<dbReference type="Pfam" id="PF07475">
    <property type="entry name" value="Hpr_kinase_C"/>
    <property type="match status" value="1"/>
</dbReference>
<dbReference type="InterPro" id="IPR011104">
    <property type="entry name" value="Hpr_kin/Pase_C"/>
</dbReference>
<dbReference type="Gene3D" id="3.40.50.300">
    <property type="entry name" value="P-loop containing nucleotide triphosphate hydrolases"/>
    <property type="match status" value="1"/>
</dbReference>
<sequence length="140" mass="14482">MAMLHATCIAIGGRGVLLMGRPGSGKSDLAFRLIDRGAVLVADDSTTVEAIDGRLRVTCPATIAGQIEIRGVGIVTLPTLAATEIALCVSLDESPERMPPDPLPTIAIEGLAIPKIALAAFESSAPLKLEKALLLYGLVP</sequence>
<dbReference type="PANTHER" id="PTHR30305">
    <property type="entry name" value="PROTEIN YJDM-RELATED"/>
    <property type="match status" value="1"/>
</dbReference>
<reference evidence="2 3" key="1">
    <citation type="submission" date="2020-03" db="EMBL/GenBank/DDBJ databases">
        <title>Genomic Encyclopedia of Type Strains, Phase III (KMG-III): the genomes of soil and plant-associated and newly described type strains.</title>
        <authorList>
            <person name="Whitman W."/>
        </authorList>
    </citation>
    <scope>NUCLEOTIDE SEQUENCE [LARGE SCALE GENOMIC DNA]</scope>
    <source>
        <strain evidence="2 3">CECT 8804</strain>
    </source>
</reference>
<dbReference type="InterPro" id="IPR027417">
    <property type="entry name" value="P-loop_NTPase"/>
</dbReference>
<organism evidence="2 3">
    <name type="scientific">Sphingomonas vulcanisoli</name>
    <dbReference type="NCBI Taxonomy" id="1658060"/>
    <lineage>
        <taxon>Bacteria</taxon>
        <taxon>Pseudomonadati</taxon>
        <taxon>Pseudomonadota</taxon>
        <taxon>Alphaproteobacteria</taxon>
        <taxon>Sphingomonadales</taxon>
        <taxon>Sphingomonadaceae</taxon>
        <taxon>Sphingomonas</taxon>
    </lineage>
</organism>
<dbReference type="PANTHER" id="PTHR30305:SF1">
    <property type="entry name" value="HPR KINASE_PHOSPHORYLASE"/>
    <property type="match status" value="1"/>
</dbReference>